<keyword evidence="7 9" id="KW-0378">Hydrolase</keyword>
<sequence length="455" mass="48283">MIRSTVLVLALAIASTLAQSPIFGQCGGENWTGPTTCAAGSVCVVQNPFFFQCVPGTATTTPAPPTSTPSSPPTSTKTSATSTASVPAQTGFVKTSGTRFTLNGAKYTLFGSNAYWLPLMQYSTADINTAFTDIVNSGATTVRTWGFNEVTAPTTFGAYFHLWTGSTATVNTGATGLQALDAVIASAKAHGIRLIISLTNNWSDYGGMDVYTAQILGSGQPHDLFYTNPTIITAFKAYVQAVVTRYVNEPTILGWELANEPRCAGSNTVASANCTVATITTWASTISAFIKSIDPNHLVAIGDEGFFNEPGSHNFDFVYQGTLGIDFAANMQIPTIDFGTFHMYPGSWGEAQSTWPAWGSQWITDHATVMTSANKPVIVEEFGIPSSGQTAAARETIYAGWYQTVLNSSLTGDLIWQAGSQLSNGPTPDDGYMIFPTDPVYTLMQSHSAALKARG</sequence>
<evidence type="ECO:0000256" key="2">
    <source>
        <dbReference type="ARBA" id="ARBA00004613"/>
    </source>
</evidence>
<evidence type="ECO:0000256" key="8">
    <source>
        <dbReference type="ARBA" id="ARBA00023295"/>
    </source>
</evidence>
<dbReference type="GO" id="GO:0046355">
    <property type="term" value="P:mannan catabolic process"/>
    <property type="evidence" value="ECO:0007669"/>
    <property type="project" value="UniProtKB-ARBA"/>
</dbReference>
<comment type="caution">
    <text evidence="13">The sequence shown here is derived from an EMBL/GenBank/DDBJ whole genome shotgun (WGS) entry which is preliminary data.</text>
</comment>
<evidence type="ECO:0000313" key="14">
    <source>
        <dbReference type="Proteomes" id="UP001215598"/>
    </source>
</evidence>
<comment type="catalytic activity">
    <reaction evidence="1">
        <text>Random hydrolysis of (1-&gt;4)-beta-D-mannosidic linkages in mannans, galactomannans and glucomannans.</text>
        <dbReference type="EC" id="3.2.1.78"/>
    </reaction>
</comment>
<proteinExistence type="inferred from homology"/>
<dbReference type="PROSITE" id="PS00659">
    <property type="entry name" value="GLYCOSYL_HYDROL_F5"/>
    <property type="match status" value="1"/>
</dbReference>
<dbReference type="Pfam" id="PF00150">
    <property type="entry name" value="Cellulase"/>
    <property type="match status" value="1"/>
</dbReference>
<dbReference type="Pfam" id="PF00734">
    <property type="entry name" value="CBM_1"/>
    <property type="match status" value="1"/>
</dbReference>
<dbReference type="InterPro" id="IPR001547">
    <property type="entry name" value="Glyco_hydro_5"/>
</dbReference>
<evidence type="ECO:0000256" key="9">
    <source>
        <dbReference type="RuleBase" id="RU361153"/>
    </source>
</evidence>
<feature type="domain" description="CBM1" evidence="12">
    <location>
        <begin position="18"/>
        <end position="54"/>
    </location>
</feature>
<evidence type="ECO:0000256" key="1">
    <source>
        <dbReference type="ARBA" id="ARBA00001678"/>
    </source>
</evidence>
<dbReference type="SMART" id="SM00236">
    <property type="entry name" value="fCBD"/>
    <property type="match status" value="1"/>
</dbReference>
<keyword evidence="6 11" id="KW-0732">Signal</keyword>
<evidence type="ECO:0000256" key="6">
    <source>
        <dbReference type="ARBA" id="ARBA00022729"/>
    </source>
</evidence>
<dbReference type="GO" id="GO:0005576">
    <property type="term" value="C:extracellular region"/>
    <property type="evidence" value="ECO:0007669"/>
    <property type="project" value="UniProtKB-SubCell"/>
</dbReference>
<dbReference type="Proteomes" id="UP001215598">
    <property type="component" value="Unassembled WGS sequence"/>
</dbReference>
<evidence type="ECO:0000256" key="11">
    <source>
        <dbReference type="SAM" id="SignalP"/>
    </source>
</evidence>
<comment type="similarity">
    <text evidence="3 9">Belongs to the glycosyl hydrolase 5 (cellulase A) family.</text>
</comment>
<feature type="signal peptide" evidence="11">
    <location>
        <begin position="1"/>
        <end position="18"/>
    </location>
</feature>
<dbReference type="SUPFAM" id="SSF57180">
    <property type="entry name" value="Cellulose-binding domain"/>
    <property type="match status" value="1"/>
</dbReference>
<dbReference type="EMBL" id="JARKIB010000297">
    <property type="protein sequence ID" value="KAJ7716078.1"/>
    <property type="molecule type" value="Genomic_DNA"/>
</dbReference>
<dbReference type="GO" id="GO:0030248">
    <property type="term" value="F:cellulose binding"/>
    <property type="evidence" value="ECO:0007669"/>
    <property type="project" value="InterPro"/>
</dbReference>
<dbReference type="EC" id="3.2.1.78" evidence="4"/>
<dbReference type="AlphaFoldDB" id="A0AAD7HAM2"/>
<dbReference type="PANTHER" id="PTHR31451">
    <property type="match status" value="1"/>
</dbReference>
<evidence type="ECO:0000256" key="10">
    <source>
        <dbReference type="SAM" id="MobiDB-lite"/>
    </source>
</evidence>
<evidence type="ECO:0000256" key="7">
    <source>
        <dbReference type="ARBA" id="ARBA00022801"/>
    </source>
</evidence>
<dbReference type="InterPro" id="IPR000254">
    <property type="entry name" value="CBD"/>
</dbReference>
<organism evidence="13 14">
    <name type="scientific">Mycena metata</name>
    <dbReference type="NCBI Taxonomy" id="1033252"/>
    <lineage>
        <taxon>Eukaryota</taxon>
        <taxon>Fungi</taxon>
        <taxon>Dikarya</taxon>
        <taxon>Basidiomycota</taxon>
        <taxon>Agaricomycotina</taxon>
        <taxon>Agaricomycetes</taxon>
        <taxon>Agaricomycetidae</taxon>
        <taxon>Agaricales</taxon>
        <taxon>Marasmiineae</taxon>
        <taxon>Mycenaceae</taxon>
        <taxon>Mycena</taxon>
    </lineage>
</organism>
<dbReference type="PROSITE" id="PS51164">
    <property type="entry name" value="CBM1_2"/>
    <property type="match status" value="1"/>
</dbReference>
<feature type="chain" id="PRO_5042152943" description="mannan endo-1,4-beta-mannosidase" evidence="11">
    <location>
        <begin position="19"/>
        <end position="455"/>
    </location>
</feature>
<feature type="compositionally biased region" description="Low complexity" evidence="10">
    <location>
        <begin position="73"/>
        <end position="83"/>
    </location>
</feature>
<feature type="compositionally biased region" description="Pro residues" evidence="10">
    <location>
        <begin position="62"/>
        <end position="72"/>
    </location>
</feature>
<dbReference type="InterPro" id="IPR035971">
    <property type="entry name" value="CBD_sf"/>
</dbReference>
<dbReference type="InterPro" id="IPR018087">
    <property type="entry name" value="Glyco_hydro_5_CS"/>
</dbReference>
<protein>
    <recommendedName>
        <fullName evidence="4">mannan endo-1,4-beta-mannosidase</fullName>
        <ecNumber evidence="4">3.2.1.78</ecNumber>
    </recommendedName>
</protein>
<evidence type="ECO:0000256" key="5">
    <source>
        <dbReference type="ARBA" id="ARBA00022525"/>
    </source>
</evidence>
<name>A0AAD7HAM2_9AGAR</name>
<dbReference type="GO" id="GO:0016985">
    <property type="term" value="F:mannan endo-1,4-beta-mannosidase activity"/>
    <property type="evidence" value="ECO:0007669"/>
    <property type="project" value="UniProtKB-EC"/>
</dbReference>
<keyword evidence="8 9" id="KW-0326">Glycosidase</keyword>
<keyword evidence="14" id="KW-1185">Reference proteome</keyword>
<dbReference type="Gene3D" id="3.20.20.80">
    <property type="entry name" value="Glycosidases"/>
    <property type="match status" value="1"/>
</dbReference>
<gene>
    <name evidence="13" type="ORF">B0H16DRAFT_1741527</name>
</gene>
<dbReference type="PANTHER" id="PTHR31451:SF39">
    <property type="entry name" value="MANNAN ENDO-1,4-BETA-MANNOSIDASE 1"/>
    <property type="match status" value="1"/>
</dbReference>
<evidence type="ECO:0000256" key="4">
    <source>
        <dbReference type="ARBA" id="ARBA00012706"/>
    </source>
</evidence>
<dbReference type="InterPro" id="IPR017853">
    <property type="entry name" value="GH"/>
</dbReference>
<evidence type="ECO:0000259" key="12">
    <source>
        <dbReference type="PROSITE" id="PS51164"/>
    </source>
</evidence>
<comment type="subcellular location">
    <subcellularLocation>
        <location evidence="2">Secreted</location>
    </subcellularLocation>
</comment>
<reference evidence="13" key="1">
    <citation type="submission" date="2023-03" db="EMBL/GenBank/DDBJ databases">
        <title>Massive genome expansion in bonnet fungi (Mycena s.s.) driven by repeated elements and novel gene families across ecological guilds.</title>
        <authorList>
            <consortium name="Lawrence Berkeley National Laboratory"/>
            <person name="Harder C.B."/>
            <person name="Miyauchi S."/>
            <person name="Viragh M."/>
            <person name="Kuo A."/>
            <person name="Thoen E."/>
            <person name="Andreopoulos B."/>
            <person name="Lu D."/>
            <person name="Skrede I."/>
            <person name="Drula E."/>
            <person name="Henrissat B."/>
            <person name="Morin E."/>
            <person name="Kohler A."/>
            <person name="Barry K."/>
            <person name="LaButti K."/>
            <person name="Morin E."/>
            <person name="Salamov A."/>
            <person name="Lipzen A."/>
            <person name="Mereny Z."/>
            <person name="Hegedus B."/>
            <person name="Baldrian P."/>
            <person name="Stursova M."/>
            <person name="Weitz H."/>
            <person name="Taylor A."/>
            <person name="Grigoriev I.V."/>
            <person name="Nagy L.G."/>
            <person name="Martin F."/>
            <person name="Kauserud H."/>
        </authorList>
    </citation>
    <scope>NUCLEOTIDE SEQUENCE</scope>
    <source>
        <strain evidence="13">CBHHK182m</strain>
    </source>
</reference>
<keyword evidence="5" id="KW-0964">Secreted</keyword>
<dbReference type="PROSITE" id="PS00562">
    <property type="entry name" value="CBM1_1"/>
    <property type="match status" value="1"/>
</dbReference>
<feature type="region of interest" description="Disordered" evidence="10">
    <location>
        <begin position="61"/>
        <end position="83"/>
    </location>
</feature>
<evidence type="ECO:0000256" key="3">
    <source>
        <dbReference type="ARBA" id="ARBA00005641"/>
    </source>
</evidence>
<dbReference type="InterPro" id="IPR045053">
    <property type="entry name" value="MAN-like"/>
</dbReference>
<evidence type="ECO:0000313" key="13">
    <source>
        <dbReference type="EMBL" id="KAJ7716078.1"/>
    </source>
</evidence>
<accession>A0AAD7HAM2</accession>
<dbReference type="SUPFAM" id="SSF51445">
    <property type="entry name" value="(Trans)glycosidases"/>
    <property type="match status" value="1"/>
</dbReference>